<protein>
    <recommendedName>
        <fullName evidence="8 9">Dephospho-CoA kinase</fullName>
        <ecNumber evidence="8 9">2.7.1.24</ecNumber>
    </recommendedName>
    <alternativeName>
        <fullName evidence="8">Dephosphocoenzyme A kinase</fullName>
    </alternativeName>
</protein>
<dbReference type="KEGG" id="dsy:DSY1345"/>
<evidence type="ECO:0000313" key="10">
    <source>
        <dbReference type="EMBL" id="BAE83134.1"/>
    </source>
</evidence>
<comment type="function">
    <text evidence="8">Catalyzes the phosphorylation of the 3'-hydroxyl group of dephosphocoenzyme A to form coenzyme A.</text>
</comment>
<sequence length="207" mass="23539">MNSRCHTMWVIGLTGGIGSGKSTVSRWLSQQGVPIIDADRTVHGLYHEPETMAAITAAFGQDILTDTEEIDRKALGRIVFADDQARKQLEKILHPRVRVAMEKQQKALEQAGERICVWDVPLLFEAGYGSQMDELWVVWVPLDIQKQRVMERDALNAEEVALRIQAQYSLGEKRNKADVVIDNSGKWEETVVQLRKEMERINREQGL</sequence>
<dbReference type="STRING" id="138119.DSY1345"/>
<evidence type="ECO:0000256" key="6">
    <source>
        <dbReference type="ARBA" id="ARBA00022840"/>
    </source>
</evidence>
<dbReference type="SUPFAM" id="SSF52540">
    <property type="entry name" value="P-loop containing nucleoside triphosphate hydrolases"/>
    <property type="match status" value="1"/>
</dbReference>
<keyword evidence="7 8" id="KW-0173">Coenzyme A biosynthesis</keyword>
<accession>Q24XV8</accession>
<organism evidence="10 11">
    <name type="scientific">Desulfitobacterium hafniense (strain Y51)</name>
    <dbReference type="NCBI Taxonomy" id="138119"/>
    <lineage>
        <taxon>Bacteria</taxon>
        <taxon>Bacillati</taxon>
        <taxon>Bacillota</taxon>
        <taxon>Clostridia</taxon>
        <taxon>Eubacteriales</taxon>
        <taxon>Desulfitobacteriaceae</taxon>
        <taxon>Desulfitobacterium</taxon>
    </lineage>
</organism>
<dbReference type="EMBL" id="AP008230">
    <property type="protein sequence ID" value="BAE83134.1"/>
    <property type="molecule type" value="Genomic_DNA"/>
</dbReference>
<keyword evidence="5 8" id="KW-0418">Kinase</keyword>
<comment type="catalytic activity">
    <reaction evidence="8">
        <text>3'-dephospho-CoA + ATP = ADP + CoA + H(+)</text>
        <dbReference type="Rhea" id="RHEA:18245"/>
        <dbReference type="ChEBI" id="CHEBI:15378"/>
        <dbReference type="ChEBI" id="CHEBI:30616"/>
        <dbReference type="ChEBI" id="CHEBI:57287"/>
        <dbReference type="ChEBI" id="CHEBI:57328"/>
        <dbReference type="ChEBI" id="CHEBI:456216"/>
        <dbReference type="EC" id="2.7.1.24"/>
    </reaction>
</comment>
<feature type="binding site" evidence="8">
    <location>
        <begin position="18"/>
        <end position="23"/>
    </location>
    <ligand>
        <name>ATP</name>
        <dbReference type="ChEBI" id="CHEBI:30616"/>
    </ligand>
</feature>
<keyword evidence="6 8" id="KW-0067">ATP-binding</keyword>
<dbReference type="GO" id="GO:0015937">
    <property type="term" value="P:coenzyme A biosynthetic process"/>
    <property type="evidence" value="ECO:0007669"/>
    <property type="project" value="UniProtKB-UniRule"/>
</dbReference>
<keyword evidence="11" id="KW-1185">Reference proteome</keyword>
<keyword evidence="2 8" id="KW-0963">Cytoplasm</keyword>
<dbReference type="CDD" id="cd02022">
    <property type="entry name" value="DPCK"/>
    <property type="match status" value="1"/>
</dbReference>
<dbReference type="InterPro" id="IPR027417">
    <property type="entry name" value="P-loop_NTPase"/>
</dbReference>
<comment type="pathway">
    <text evidence="8">Cofactor biosynthesis; coenzyme A biosynthesis; CoA from (R)-pantothenate: step 5/5.</text>
</comment>
<gene>
    <name evidence="8" type="primary">coaE</name>
    <name evidence="10" type="ordered locus">DSY1345</name>
</gene>
<dbReference type="NCBIfam" id="TIGR00152">
    <property type="entry name" value="dephospho-CoA kinase"/>
    <property type="match status" value="1"/>
</dbReference>
<dbReference type="InterPro" id="IPR001977">
    <property type="entry name" value="Depp_CoAkinase"/>
</dbReference>
<evidence type="ECO:0000256" key="8">
    <source>
        <dbReference type="HAMAP-Rule" id="MF_00376"/>
    </source>
</evidence>
<dbReference type="eggNOG" id="COG0237">
    <property type="taxonomic scope" value="Bacteria"/>
</dbReference>
<evidence type="ECO:0000256" key="7">
    <source>
        <dbReference type="ARBA" id="ARBA00022993"/>
    </source>
</evidence>
<evidence type="ECO:0000313" key="11">
    <source>
        <dbReference type="Proteomes" id="UP000001946"/>
    </source>
</evidence>
<dbReference type="UniPathway" id="UPA00241">
    <property type="reaction ID" value="UER00356"/>
</dbReference>
<dbReference type="Gene3D" id="3.40.50.300">
    <property type="entry name" value="P-loop containing nucleotide triphosphate hydrolases"/>
    <property type="match status" value="1"/>
</dbReference>
<dbReference type="HAMAP" id="MF_00376">
    <property type="entry name" value="Dephospho_CoA_kinase"/>
    <property type="match status" value="1"/>
</dbReference>
<evidence type="ECO:0000256" key="9">
    <source>
        <dbReference type="NCBIfam" id="TIGR00152"/>
    </source>
</evidence>
<dbReference type="GO" id="GO:0005737">
    <property type="term" value="C:cytoplasm"/>
    <property type="evidence" value="ECO:0007669"/>
    <property type="project" value="UniProtKB-SubCell"/>
</dbReference>
<name>Q24XV8_DESHY</name>
<keyword evidence="3 8" id="KW-0808">Transferase</keyword>
<dbReference type="PROSITE" id="PS51219">
    <property type="entry name" value="DPCK"/>
    <property type="match status" value="1"/>
</dbReference>
<evidence type="ECO:0000256" key="2">
    <source>
        <dbReference type="ARBA" id="ARBA00022490"/>
    </source>
</evidence>
<evidence type="ECO:0000256" key="3">
    <source>
        <dbReference type="ARBA" id="ARBA00022679"/>
    </source>
</evidence>
<dbReference type="HOGENOM" id="CLU_057180_0_0_9"/>
<dbReference type="PANTHER" id="PTHR10695:SF46">
    <property type="entry name" value="BIFUNCTIONAL COENZYME A SYNTHASE-RELATED"/>
    <property type="match status" value="1"/>
</dbReference>
<dbReference type="PANTHER" id="PTHR10695">
    <property type="entry name" value="DEPHOSPHO-COA KINASE-RELATED"/>
    <property type="match status" value="1"/>
</dbReference>
<dbReference type="GO" id="GO:0005524">
    <property type="term" value="F:ATP binding"/>
    <property type="evidence" value="ECO:0007669"/>
    <property type="project" value="UniProtKB-UniRule"/>
</dbReference>
<evidence type="ECO:0000256" key="5">
    <source>
        <dbReference type="ARBA" id="ARBA00022777"/>
    </source>
</evidence>
<dbReference type="Pfam" id="PF01121">
    <property type="entry name" value="CoaE"/>
    <property type="match status" value="1"/>
</dbReference>
<comment type="subcellular location">
    <subcellularLocation>
        <location evidence="8">Cytoplasm</location>
    </subcellularLocation>
</comment>
<comment type="similarity">
    <text evidence="1 8">Belongs to the CoaE family.</text>
</comment>
<dbReference type="GO" id="GO:0004140">
    <property type="term" value="F:dephospho-CoA kinase activity"/>
    <property type="evidence" value="ECO:0007669"/>
    <property type="project" value="UniProtKB-UniRule"/>
</dbReference>
<evidence type="ECO:0000256" key="4">
    <source>
        <dbReference type="ARBA" id="ARBA00022741"/>
    </source>
</evidence>
<dbReference type="Proteomes" id="UP000001946">
    <property type="component" value="Chromosome"/>
</dbReference>
<proteinExistence type="inferred from homology"/>
<dbReference type="EC" id="2.7.1.24" evidence="8 9"/>
<keyword evidence="4 8" id="KW-0547">Nucleotide-binding</keyword>
<evidence type="ECO:0000256" key="1">
    <source>
        <dbReference type="ARBA" id="ARBA00009018"/>
    </source>
</evidence>
<reference evidence="10 11" key="1">
    <citation type="journal article" date="2006" name="J. Bacteriol.">
        <title>Complete genome sequence of the dehalorespiring bacterium Desulfitobacterium hafniense Y51 and comparison with Dehalococcoides ethenogenes 195.</title>
        <authorList>
            <person name="Nonaka H."/>
            <person name="Keresztes G."/>
            <person name="Shinoda Y."/>
            <person name="Ikenaga Y."/>
            <person name="Abe M."/>
            <person name="Naito K."/>
            <person name="Inatomi K."/>
            <person name="Furukawa K."/>
            <person name="Inui M."/>
            <person name="Yukawa H."/>
        </authorList>
    </citation>
    <scope>NUCLEOTIDE SEQUENCE [LARGE SCALE GENOMIC DNA]</scope>
    <source>
        <strain evidence="10 11">Y51</strain>
    </source>
</reference>
<dbReference type="AlphaFoldDB" id="Q24XV8"/>
<dbReference type="FunFam" id="3.40.50.300:FF:000991">
    <property type="entry name" value="Dephospho-CoA kinase"/>
    <property type="match status" value="1"/>
</dbReference>